<comment type="caution">
    <text evidence="3">The sequence shown here is derived from an EMBL/GenBank/DDBJ whole genome shotgun (WGS) entry which is preliminary data.</text>
</comment>
<organism evidence="3 4">
    <name type="scientific">Paramuricea clavata</name>
    <name type="common">Red gorgonian</name>
    <name type="synonym">Violescent sea-whip</name>
    <dbReference type="NCBI Taxonomy" id="317549"/>
    <lineage>
        <taxon>Eukaryota</taxon>
        <taxon>Metazoa</taxon>
        <taxon>Cnidaria</taxon>
        <taxon>Anthozoa</taxon>
        <taxon>Octocorallia</taxon>
        <taxon>Malacalcyonacea</taxon>
        <taxon>Plexauridae</taxon>
        <taxon>Paramuricea</taxon>
    </lineage>
</organism>
<dbReference type="EMBL" id="CACRXK020007843">
    <property type="protein sequence ID" value="CAB4013331.1"/>
    <property type="molecule type" value="Genomic_DNA"/>
</dbReference>
<feature type="compositionally biased region" description="Basic residues" evidence="1">
    <location>
        <begin position="291"/>
        <end position="304"/>
    </location>
</feature>
<sequence>MGPDGGKHISINKKLFLVFIFLLVIAVCSFLFILKQKIKADVNSLSVGVTSQVKYHNPNDTKSGECLKNYFEDILLIIVYHFPFYESIPLLKSFYKDAFKNIVICGPDSYSHHYVMVVDIGAGYYGYECAGEAIRRKLAATCDFENIDKEVKSAIIQNCLSKRLRRYALLDSEVTLAKILAKGRAFELSESQATGIENALDSTHISDEVVEAVHPTTKYNNHRDKQHTSFHRQDFYISSECRNCGGPWPHNNNICPAKGKSCLNCGKSNHFAKVCRSARKARVGQQENRRPSKKYHKNKVHKIYGKPSSSESSSEDEFIFTLKPTCRDKTTPQVQISVNTTPINMVIDTGASIDIID</sequence>
<dbReference type="PROSITE" id="PS50158">
    <property type="entry name" value="ZF_CCHC"/>
    <property type="match status" value="1"/>
</dbReference>
<evidence type="ECO:0000256" key="2">
    <source>
        <dbReference type="SAM" id="Phobius"/>
    </source>
</evidence>
<keyword evidence="2" id="KW-0812">Transmembrane</keyword>
<dbReference type="GO" id="GO:0008270">
    <property type="term" value="F:zinc ion binding"/>
    <property type="evidence" value="ECO:0007669"/>
    <property type="project" value="InterPro"/>
</dbReference>
<protein>
    <submittedName>
        <fullName evidence="3">Uncharacterized protein K02A2.6-like</fullName>
    </submittedName>
</protein>
<feature type="transmembrane region" description="Helical" evidence="2">
    <location>
        <begin position="15"/>
        <end position="34"/>
    </location>
</feature>
<dbReference type="AlphaFoldDB" id="A0A6S7J7V6"/>
<dbReference type="PANTHER" id="PTHR37984">
    <property type="entry name" value="PROTEIN CBG26694"/>
    <property type="match status" value="1"/>
</dbReference>
<dbReference type="SMART" id="SM00343">
    <property type="entry name" value="ZnF_C2HC"/>
    <property type="match status" value="2"/>
</dbReference>
<keyword evidence="2" id="KW-0472">Membrane</keyword>
<gene>
    <name evidence="3" type="ORF">PACLA_8A004637</name>
</gene>
<dbReference type="PANTHER" id="PTHR37984:SF5">
    <property type="entry name" value="PROTEIN NYNRIN-LIKE"/>
    <property type="match status" value="1"/>
</dbReference>
<reference evidence="3" key="1">
    <citation type="submission" date="2020-04" db="EMBL/GenBank/DDBJ databases">
        <authorList>
            <person name="Alioto T."/>
            <person name="Alioto T."/>
            <person name="Gomez Garrido J."/>
        </authorList>
    </citation>
    <scope>NUCLEOTIDE SEQUENCE</scope>
    <source>
        <strain evidence="3">A484AB</strain>
    </source>
</reference>
<feature type="region of interest" description="Disordered" evidence="1">
    <location>
        <begin position="282"/>
        <end position="315"/>
    </location>
</feature>
<dbReference type="InterPro" id="IPR001878">
    <property type="entry name" value="Znf_CCHC"/>
</dbReference>
<proteinExistence type="predicted"/>
<keyword evidence="2" id="KW-1133">Transmembrane helix</keyword>
<dbReference type="Gene3D" id="4.10.60.10">
    <property type="entry name" value="Zinc finger, CCHC-type"/>
    <property type="match status" value="1"/>
</dbReference>
<accession>A0A6S7J7V6</accession>
<evidence type="ECO:0000256" key="1">
    <source>
        <dbReference type="SAM" id="MobiDB-lite"/>
    </source>
</evidence>
<dbReference type="InterPro" id="IPR050951">
    <property type="entry name" value="Retrovirus_Pol_polyprotein"/>
</dbReference>
<name>A0A6S7J7V6_PARCT</name>
<dbReference type="OrthoDB" id="10068383at2759"/>
<evidence type="ECO:0000313" key="3">
    <source>
        <dbReference type="EMBL" id="CAB4013331.1"/>
    </source>
</evidence>
<dbReference type="Proteomes" id="UP001152795">
    <property type="component" value="Unassembled WGS sequence"/>
</dbReference>
<evidence type="ECO:0000313" key="4">
    <source>
        <dbReference type="Proteomes" id="UP001152795"/>
    </source>
</evidence>
<keyword evidence="4" id="KW-1185">Reference proteome</keyword>
<dbReference type="GO" id="GO:0003676">
    <property type="term" value="F:nucleic acid binding"/>
    <property type="evidence" value="ECO:0007669"/>
    <property type="project" value="InterPro"/>
</dbReference>